<gene>
    <name evidence="2" type="ORF">KEM10_15945</name>
</gene>
<sequence length="131" mass="14693">MKKHFQYLLGIACMCAIQSCSVQSKNTNTNINSTSTEGPAPHSKQTIDINSILAEGVIVSEQNKYFFNISKVIKRGRQAPTILANQKLSLKDKELTKIPKDQTITATLRCNNPNETNPIWIIVDVYEINQQ</sequence>
<protein>
    <recommendedName>
        <fullName evidence="4">Lipoprotein</fullName>
    </recommendedName>
</protein>
<evidence type="ECO:0000313" key="3">
    <source>
        <dbReference type="Proteomes" id="UP000708576"/>
    </source>
</evidence>
<dbReference type="Proteomes" id="UP000708576">
    <property type="component" value="Unassembled WGS sequence"/>
</dbReference>
<feature type="chain" id="PRO_5046544110" description="Lipoprotein" evidence="1">
    <location>
        <begin position="25"/>
        <end position="131"/>
    </location>
</feature>
<evidence type="ECO:0000256" key="1">
    <source>
        <dbReference type="SAM" id="SignalP"/>
    </source>
</evidence>
<keyword evidence="1" id="KW-0732">Signal</keyword>
<reference evidence="2 3" key="1">
    <citation type="journal article" date="2015" name="Int. J. Syst. Evol. Microbiol.">
        <title>Carboxylicivirga linearis sp. nov., isolated from a sea cucumber culture pond.</title>
        <authorList>
            <person name="Wang F.Q."/>
            <person name="Zhou Y.X."/>
            <person name="Lin X.Z."/>
            <person name="Chen G.J."/>
            <person name="Du Z.J."/>
        </authorList>
    </citation>
    <scope>NUCLEOTIDE SEQUENCE [LARGE SCALE GENOMIC DNA]</scope>
    <source>
        <strain evidence="2 3">FB218</strain>
    </source>
</reference>
<dbReference type="RefSeq" id="WP_212217026.1">
    <property type="nucleotide sequence ID" value="NZ_JAGUCO010000015.1"/>
</dbReference>
<dbReference type="PROSITE" id="PS51257">
    <property type="entry name" value="PROKAR_LIPOPROTEIN"/>
    <property type="match status" value="1"/>
</dbReference>
<feature type="signal peptide" evidence="1">
    <location>
        <begin position="1"/>
        <end position="24"/>
    </location>
</feature>
<proteinExistence type="predicted"/>
<organism evidence="2 3">
    <name type="scientific">Carboxylicivirga linearis</name>
    <dbReference type="NCBI Taxonomy" id="1628157"/>
    <lineage>
        <taxon>Bacteria</taxon>
        <taxon>Pseudomonadati</taxon>
        <taxon>Bacteroidota</taxon>
        <taxon>Bacteroidia</taxon>
        <taxon>Marinilabiliales</taxon>
        <taxon>Marinilabiliaceae</taxon>
        <taxon>Carboxylicivirga</taxon>
    </lineage>
</organism>
<name>A0ABS5JXX0_9BACT</name>
<dbReference type="EMBL" id="JAGUCO010000015">
    <property type="protein sequence ID" value="MBS2099782.1"/>
    <property type="molecule type" value="Genomic_DNA"/>
</dbReference>
<accession>A0ABS5JXX0</accession>
<evidence type="ECO:0008006" key="4">
    <source>
        <dbReference type="Google" id="ProtNLM"/>
    </source>
</evidence>
<evidence type="ECO:0000313" key="2">
    <source>
        <dbReference type="EMBL" id="MBS2099782.1"/>
    </source>
</evidence>
<comment type="caution">
    <text evidence="2">The sequence shown here is derived from an EMBL/GenBank/DDBJ whole genome shotgun (WGS) entry which is preliminary data.</text>
</comment>
<keyword evidence="3" id="KW-1185">Reference proteome</keyword>